<keyword evidence="3" id="KW-1185">Reference proteome</keyword>
<keyword evidence="1" id="KW-1133">Transmembrane helix</keyword>
<evidence type="ECO:0000313" key="2">
    <source>
        <dbReference type="EMBL" id="NYB74743.1"/>
    </source>
</evidence>
<reference evidence="2" key="1">
    <citation type="submission" date="2020-07" db="EMBL/GenBank/DDBJ databases">
        <title>Genomic analysis of a strain of Sedimentibacter Hydroxybenzoicus DSM7310.</title>
        <authorList>
            <person name="Ma S."/>
        </authorList>
    </citation>
    <scope>NUCLEOTIDE SEQUENCE</scope>
    <source>
        <strain evidence="2">DSM 7310</strain>
    </source>
</reference>
<dbReference type="Proteomes" id="UP000611629">
    <property type="component" value="Unassembled WGS sequence"/>
</dbReference>
<gene>
    <name evidence="2" type="ORF">HZF24_11405</name>
</gene>
<protein>
    <submittedName>
        <fullName evidence="2">DUF4363 family protein</fullName>
    </submittedName>
</protein>
<sequence>MRKFLVRAIPVASIILFILIMVSDNYLKHSYSENDNVVKSIELIMNDVNMENWDEANNKIADLNNAWMKIVKRVQFSAERNEINDFDKSVARLRGAILARDKAGAMMELSEAYEHWENLGK</sequence>
<dbReference type="EMBL" id="JACBNQ010000012">
    <property type="protein sequence ID" value="NYB74743.1"/>
    <property type="molecule type" value="Genomic_DNA"/>
</dbReference>
<keyword evidence="1" id="KW-0812">Transmembrane</keyword>
<name>A0A974BKL7_SEDHY</name>
<feature type="transmembrane region" description="Helical" evidence="1">
    <location>
        <begin position="6"/>
        <end position="27"/>
    </location>
</feature>
<organism evidence="2 3">
    <name type="scientific">Sedimentibacter hydroxybenzoicus DSM 7310</name>
    <dbReference type="NCBI Taxonomy" id="1123245"/>
    <lineage>
        <taxon>Bacteria</taxon>
        <taxon>Bacillati</taxon>
        <taxon>Bacillota</taxon>
        <taxon>Tissierellia</taxon>
        <taxon>Sedimentibacter</taxon>
    </lineage>
</organism>
<comment type="caution">
    <text evidence="2">The sequence shown here is derived from an EMBL/GenBank/DDBJ whole genome shotgun (WGS) entry which is preliminary data.</text>
</comment>
<evidence type="ECO:0000313" key="3">
    <source>
        <dbReference type="Proteomes" id="UP000611629"/>
    </source>
</evidence>
<evidence type="ECO:0000256" key="1">
    <source>
        <dbReference type="SAM" id="Phobius"/>
    </source>
</evidence>
<dbReference type="Pfam" id="PF14276">
    <property type="entry name" value="DUF4363"/>
    <property type="match status" value="1"/>
</dbReference>
<accession>A0A974BKL7</accession>
<proteinExistence type="predicted"/>
<dbReference type="AlphaFoldDB" id="A0A974BKL7"/>
<dbReference type="RefSeq" id="WP_179238446.1">
    <property type="nucleotide sequence ID" value="NZ_JACBNQ010000012.1"/>
</dbReference>
<keyword evidence="1" id="KW-0472">Membrane</keyword>
<dbReference type="InterPro" id="IPR025373">
    <property type="entry name" value="DUF4363"/>
</dbReference>